<dbReference type="Proteomes" id="UP000274822">
    <property type="component" value="Unassembled WGS sequence"/>
</dbReference>
<protein>
    <submittedName>
        <fullName evidence="1">Uncharacterized protein</fullName>
    </submittedName>
</protein>
<reference evidence="1 2" key="1">
    <citation type="journal article" date="2018" name="New Phytol.">
        <title>Phylogenomics of Endogonaceae and evolution of mycorrhizas within Mucoromycota.</title>
        <authorList>
            <person name="Chang Y."/>
            <person name="Desiro A."/>
            <person name="Na H."/>
            <person name="Sandor L."/>
            <person name="Lipzen A."/>
            <person name="Clum A."/>
            <person name="Barry K."/>
            <person name="Grigoriev I.V."/>
            <person name="Martin F.M."/>
            <person name="Stajich J.E."/>
            <person name="Smith M.E."/>
            <person name="Bonito G."/>
            <person name="Spatafora J.W."/>
        </authorList>
    </citation>
    <scope>NUCLEOTIDE SEQUENCE [LARGE SCALE GENOMIC DNA]</scope>
    <source>
        <strain evidence="1 2">AD002</strain>
    </source>
</reference>
<dbReference type="EMBL" id="RBNJ01016628">
    <property type="protein sequence ID" value="RUS24256.1"/>
    <property type="molecule type" value="Genomic_DNA"/>
</dbReference>
<evidence type="ECO:0000313" key="2">
    <source>
        <dbReference type="Proteomes" id="UP000274822"/>
    </source>
</evidence>
<feature type="non-terminal residue" evidence="1">
    <location>
        <position position="926"/>
    </location>
</feature>
<proteinExistence type="predicted"/>
<gene>
    <name evidence="1" type="ORF">BC938DRAFT_473879</name>
</gene>
<organism evidence="1 2">
    <name type="scientific">Jimgerdemannia flammicorona</name>
    <dbReference type="NCBI Taxonomy" id="994334"/>
    <lineage>
        <taxon>Eukaryota</taxon>
        <taxon>Fungi</taxon>
        <taxon>Fungi incertae sedis</taxon>
        <taxon>Mucoromycota</taxon>
        <taxon>Mucoromycotina</taxon>
        <taxon>Endogonomycetes</taxon>
        <taxon>Endogonales</taxon>
        <taxon>Endogonaceae</taxon>
        <taxon>Jimgerdemannia</taxon>
    </lineage>
</organism>
<accession>A0A433Q3B0</accession>
<name>A0A433Q3B0_9FUNG</name>
<keyword evidence="2" id="KW-1185">Reference proteome</keyword>
<evidence type="ECO:0000313" key="1">
    <source>
        <dbReference type="EMBL" id="RUS24256.1"/>
    </source>
</evidence>
<dbReference type="AlphaFoldDB" id="A0A433Q3B0"/>
<comment type="caution">
    <text evidence="1">The sequence shown here is derived from an EMBL/GenBank/DDBJ whole genome shotgun (WGS) entry which is preliminary data.</text>
</comment>
<sequence length="926" mass="106449">MDRSASTNLRAGSSSIPGANIHTFVPMDEDINIRDYEFDSASEPDLNFSKLKSDNPKMAPNLYCMLYLYKDNGVNGLVDKVILSRQEMERFCNDVVPGSFRSLTDVDYTKLCKLCMHYIGVYGNPVMIAQLLHNVGAISTETLQTLREQCEAPYDSRQELAPMNAGIYLYHHKPSGCGLVIHWPERGSFADNASSDKKKNMINFQRYLCKLTDIQVCLLTKDDVDSFKWKDEDTLEDFMEDNESDTNCFEFEVQKNQEQKEDFTFREGFKASFSLVVSIHIRIAGSKDRYECCETHIDLDLRPEIVESRHHQTLVTKRLIPASVTHLTKHESISCRTFEQKMRQMLPSCKLVFADVVTVDDYGVFIKHAGVPRELANQCLPVMEDERRQIQQNFKAQQLTIQQNIDNELDTTTKWVERHLRHYLHGMYPTLVESTDRETPEASDESDLPLEHRDVINSEIRDLISVVNSTMWRQKKKRFFLARVLASYIWRNRDSTSSSSSIVELVSKIFFDKERELYPLVRRNLPDSKNSWVTILFKGDETFKVVDKIMHIADEKLRSTSDSEFTDLLCFVDIEEEDAAATPDFANIVKIFQVTFVEPFERWASSTLRHDIKSILNSKFNSTRSIMLGELGKAENKEIANLEEASRLRIRQLLMDKYDSGCTLYIKTIKQREVKKNSYSYMTDIVVAWEYELETPKPPKVQLAFHETRLDQADFQKLATDAIDDESYFPSPQFYGYGAQTLPSLEYDPQIYSLRKMYQLENGKILCILHNIQNHATELYYEKASRIGGAIATGNSFRKFAREFELTAFEDINGLFAVYSSESGSVSTLNVFSFDENRSNLFSRNANIQILPWYNNVPPEISQILFITGTEDLCFVETNGRARVYSLVTGQFQPVVAEFPHNSVIRCSPDGACLIAFESSRTDSAE</sequence>